<dbReference type="RefSeq" id="WP_150475071.1">
    <property type="nucleotide sequence ID" value="NZ_CP023697.1"/>
</dbReference>
<keyword evidence="3" id="KW-1185">Reference proteome</keyword>
<organism evidence="2 3">
    <name type="scientific">Streptomyces prasinus</name>
    <dbReference type="NCBI Taxonomy" id="67345"/>
    <lineage>
        <taxon>Bacteria</taxon>
        <taxon>Bacillati</taxon>
        <taxon>Actinomycetota</taxon>
        <taxon>Actinomycetes</taxon>
        <taxon>Kitasatosporales</taxon>
        <taxon>Streptomycetaceae</taxon>
        <taxon>Streptomyces</taxon>
    </lineage>
</organism>
<proteinExistence type="predicted"/>
<reference evidence="2 3" key="1">
    <citation type="submission" date="2017-09" db="EMBL/GenBank/DDBJ databases">
        <authorList>
            <person name="Lee N."/>
            <person name="Cho B.-K."/>
        </authorList>
    </citation>
    <scope>NUCLEOTIDE SEQUENCE [LARGE SCALE GENOMIC DNA]</scope>
    <source>
        <strain evidence="2 3">ATCC 13879</strain>
    </source>
</reference>
<accession>A0ABX6ASL6</accession>
<name>A0ABX6ASL6_9ACTN</name>
<feature type="compositionally biased region" description="Pro residues" evidence="1">
    <location>
        <begin position="109"/>
        <end position="118"/>
    </location>
</feature>
<dbReference type="GeneID" id="95533753"/>
<feature type="region of interest" description="Disordered" evidence="1">
    <location>
        <begin position="104"/>
        <end position="127"/>
    </location>
</feature>
<dbReference type="Proteomes" id="UP000326041">
    <property type="component" value="Chromosome"/>
</dbReference>
<evidence type="ECO:0000313" key="2">
    <source>
        <dbReference type="EMBL" id="QEV04974.1"/>
    </source>
</evidence>
<evidence type="ECO:0000256" key="1">
    <source>
        <dbReference type="SAM" id="MobiDB-lite"/>
    </source>
</evidence>
<evidence type="ECO:0000313" key="3">
    <source>
        <dbReference type="Proteomes" id="UP000326041"/>
    </source>
</evidence>
<sequence>MPRTAPYPTRLADEIARQLGRLTDHLSQLPTHEAIQVIARVLEPQDGVLGRVTHLVVTGSHFAKDQAERGILPAEVWLALGRAANELHDIALDLDEHTDALTELTTRPAPIPAPPPTAAPLVVRRRR</sequence>
<dbReference type="EMBL" id="CP023697">
    <property type="protein sequence ID" value="QEV04974.1"/>
    <property type="molecule type" value="Genomic_DNA"/>
</dbReference>
<protein>
    <submittedName>
        <fullName evidence="2">Uncharacterized protein</fullName>
    </submittedName>
</protein>
<gene>
    <name evidence="2" type="ORF">CP972_04080</name>
</gene>